<feature type="compositionally biased region" description="Basic and acidic residues" evidence="2">
    <location>
        <begin position="73"/>
        <end position="84"/>
    </location>
</feature>
<dbReference type="Proteomes" id="UP000594261">
    <property type="component" value="Chromosome 11"/>
</dbReference>
<reference evidence="3" key="2">
    <citation type="submission" date="2021-01" db="UniProtKB">
        <authorList>
            <consortium name="EnsemblPlants"/>
        </authorList>
    </citation>
    <scope>IDENTIFICATION</scope>
</reference>
<dbReference type="GO" id="GO:0005737">
    <property type="term" value="C:cytoplasm"/>
    <property type="evidence" value="ECO:0007669"/>
    <property type="project" value="TreeGrafter"/>
</dbReference>
<accession>A0A7N2MWE1</accession>
<name>A0A7N2MWE1_QUELO</name>
<evidence type="ECO:0000256" key="1">
    <source>
        <dbReference type="ARBA" id="ARBA00010016"/>
    </source>
</evidence>
<dbReference type="InParanoid" id="A0A7N2MWE1"/>
<reference evidence="3 4" key="1">
    <citation type="journal article" date="2016" name="G3 (Bethesda)">
        <title>First Draft Assembly and Annotation of the Genome of a California Endemic Oak Quercus lobata Nee (Fagaceae).</title>
        <authorList>
            <person name="Sork V.L."/>
            <person name="Fitz-Gibbon S.T."/>
            <person name="Puiu D."/>
            <person name="Crepeau M."/>
            <person name="Gugger P.F."/>
            <person name="Sherman R."/>
            <person name="Stevens K."/>
            <person name="Langley C.H."/>
            <person name="Pellegrini M."/>
            <person name="Salzberg S.L."/>
        </authorList>
    </citation>
    <scope>NUCLEOTIDE SEQUENCE [LARGE SCALE GENOMIC DNA]</scope>
    <source>
        <strain evidence="3 4">cv. SW786</strain>
    </source>
</reference>
<dbReference type="PANTHER" id="PTHR31807:SF2">
    <property type="entry name" value="PROTEIN SNOWY COTYLEDON 3"/>
    <property type="match status" value="1"/>
</dbReference>
<dbReference type="InterPro" id="IPR007573">
    <property type="entry name" value="QWRF"/>
</dbReference>
<evidence type="ECO:0000256" key="2">
    <source>
        <dbReference type="SAM" id="MobiDB-lite"/>
    </source>
</evidence>
<comment type="similarity">
    <text evidence="1">Belongs to the QWRF family.</text>
</comment>
<feature type="compositionally biased region" description="Basic and acidic residues" evidence="2">
    <location>
        <begin position="52"/>
        <end position="65"/>
    </location>
</feature>
<organism evidence="3 4">
    <name type="scientific">Quercus lobata</name>
    <name type="common">Valley oak</name>
    <dbReference type="NCBI Taxonomy" id="97700"/>
    <lineage>
        <taxon>Eukaryota</taxon>
        <taxon>Viridiplantae</taxon>
        <taxon>Streptophyta</taxon>
        <taxon>Embryophyta</taxon>
        <taxon>Tracheophyta</taxon>
        <taxon>Spermatophyta</taxon>
        <taxon>Magnoliopsida</taxon>
        <taxon>eudicotyledons</taxon>
        <taxon>Gunneridae</taxon>
        <taxon>Pentapetalae</taxon>
        <taxon>rosids</taxon>
        <taxon>fabids</taxon>
        <taxon>Fagales</taxon>
        <taxon>Fagaceae</taxon>
        <taxon>Quercus</taxon>
    </lineage>
</organism>
<protein>
    <submittedName>
        <fullName evidence="3">Uncharacterized protein</fullName>
    </submittedName>
</protein>
<proteinExistence type="inferred from homology"/>
<dbReference type="GO" id="GO:0008017">
    <property type="term" value="F:microtubule binding"/>
    <property type="evidence" value="ECO:0007669"/>
    <property type="project" value="TreeGrafter"/>
</dbReference>
<dbReference type="Pfam" id="PF04484">
    <property type="entry name" value="QWRF"/>
    <property type="match status" value="1"/>
</dbReference>
<dbReference type="AlphaFoldDB" id="A0A7N2MWE1"/>
<dbReference type="GO" id="GO:0051225">
    <property type="term" value="P:spindle assembly"/>
    <property type="evidence" value="ECO:0007669"/>
    <property type="project" value="TreeGrafter"/>
</dbReference>
<sequence length="375" mass="42409">MEESSSSEFQCLRLQGLPCRNRRQNQCGQWGLGWVGELGLQNRSAMRELAGELRDKGDEGAGRRDREKKKWRKKEERREAGERERIGNYSSSGSFLIFPPPFKGELILLNYLEDWALLDRDHSNSLQGATEALKASTLRLPVVGKAVADIQNLKDAVGSAVDVMQVMGSSIYSLVSKIKLTGNQSLFRFLRHKIRKTQLFVRNRSNCCKIGQFAKLGTSFLVRSGFLPWKILLKNAANGQSETRVVKNPCKPIPHAQPNLSSNPSLSIDFVDHFGQHQIHHGKPIPFQLDIGWREFFTIILENKLLKSIEPWVEETNSLVTELVKVTAKERILLEQCKDFLSTLGAMQVKDCSLRTHILQLNRVPTTTSSLTTRV</sequence>
<dbReference type="GO" id="GO:0005880">
    <property type="term" value="C:nuclear microtubule"/>
    <property type="evidence" value="ECO:0007669"/>
    <property type="project" value="TreeGrafter"/>
</dbReference>
<dbReference type="EnsemblPlants" id="QL11p031552:mrna">
    <property type="protein sequence ID" value="QL11p031552:mrna"/>
    <property type="gene ID" value="QL11p031552"/>
</dbReference>
<keyword evidence="4" id="KW-1185">Reference proteome</keyword>
<evidence type="ECO:0000313" key="3">
    <source>
        <dbReference type="EnsemblPlants" id="QL11p031552:mrna"/>
    </source>
</evidence>
<dbReference type="EMBL" id="LRBV02000011">
    <property type="status" value="NOT_ANNOTATED_CDS"/>
    <property type="molecule type" value="Genomic_DNA"/>
</dbReference>
<evidence type="ECO:0000313" key="4">
    <source>
        <dbReference type="Proteomes" id="UP000594261"/>
    </source>
</evidence>
<feature type="region of interest" description="Disordered" evidence="2">
    <location>
        <begin position="52"/>
        <end position="84"/>
    </location>
</feature>
<dbReference type="Gramene" id="QL11p031552:mrna">
    <property type="protein sequence ID" value="QL11p031552:mrna"/>
    <property type="gene ID" value="QL11p031552"/>
</dbReference>
<dbReference type="PANTHER" id="PTHR31807">
    <property type="entry name" value="AUGMIN FAMILY MEMBER"/>
    <property type="match status" value="1"/>
</dbReference>